<dbReference type="RefSeq" id="WP_262582762.1">
    <property type="nucleotide sequence ID" value="NZ_JAOQJL010000015.1"/>
</dbReference>
<evidence type="ECO:0000256" key="1">
    <source>
        <dbReference type="SAM" id="MobiDB-lite"/>
    </source>
</evidence>
<name>A0ABT2TUS5_9FIRM</name>
<comment type="caution">
    <text evidence="2">The sequence shown here is derived from an EMBL/GenBank/DDBJ whole genome shotgun (WGS) entry which is preliminary data.</text>
</comment>
<feature type="compositionally biased region" description="Polar residues" evidence="1">
    <location>
        <begin position="1"/>
        <end position="10"/>
    </location>
</feature>
<dbReference type="InterPro" id="IPR009660">
    <property type="entry name" value="Phage_A500_Gp15"/>
</dbReference>
<organism evidence="2 3">
    <name type="scientific">Blautia ammoniilytica</name>
    <dbReference type="NCBI Taxonomy" id="2981782"/>
    <lineage>
        <taxon>Bacteria</taxon>
        <taxon>Bacillati</taxon>
        <taxon>Bacillota</taxon>
        <taxon>Clostridia</taxon>
        <taxon>Lachnospirales</taxon>
        <taxon>Lachnospiraceae</taxon>
        <taxon>Blautia</taxon>
    </lineage>
</organism>
<sequence length="142" mass="15973">MLPGSAQSDHYSPGADHRGGPGGSPGGRQDPYYDLIEDYDLIVSSFQSQYGLRLSKEIHTMPWEEFRQMLIGISPDTALGRIVAIRSEDDKDILKHFTKEQKRIRSEWRNRQAKARSVEDRDAFLESMKQAFLKMAGGGADG</sequence>
<gene>
    <name evidence="2" type="ORF">OCV61_09010</name>
</gene>
<reference evidence="2 3" key="1">
    <citation type="journal article" date="2021" name="ISME Commun">
        <title>Automated analysis of genomic sequences facilitates high-throughput and comprehensive description of bacteria.</title>
        <authorList>
            <person name="Hitch T.C.A."/>
        </authorList>
    </citation>
    <scope>NUCLEOTIDE SEQUENCE [LARGE SCALE GENOMIC DNA]</scope>
    <source>
        <strain evidence="2 3">Sanger_23</strain>
    </source>
</reference>
<keyword evidence="3" id="KW-1185">Reference proteome</keyword>
<evidence type="ECO:0000313" key="2">
    <source>
        <dbReference type="EMBL" id="MCU6765551.1"/>
    </source>
</evidence>
<dbReference type="EMBL" id="JAOQJL010000015">
    <property type="protein sequence ID" value="MCU6765551.1"/>
    <property type="molecule type" value="Genomic_DNA"/>
</dbReference>
<dbReference type="Proteomes" id="UP001652409">
    <property type="component" value="Unassembled WGS sequence"/>
</dbReference>
<protein>
    <submittedName>
        <fullName evidence="2">Bacteriophage Gp15 family protein</fullName>
    </submittedName>
</protein>
<accession>A0ABT2TUS5</accession>
<proteinExistence type="predicted"/>
<evidence type="ECO:0000313" key="3">
    <source>
        <dbReference type="Proteomes" id="UP001652409"/>
    </source>
</evidence>
<feature type="region of interest" description="Disordered" evidence="1">
    <location>
        <begin position="1"/>
        <end position="30"/>
    </location>
</feature>
<dbReference type="Pfam" id="PF06854">
    <property type="entry name" value="Phage_Gp15"/>
    <property type="match status" value="1"/>
</dbReference>